<dbReference type="Proteomes" id="UP000012073">
    <property type="component" value="Unassembled WGS sequence"/>
</dbReference>
<dbReference type="KEGG" id="ccp:CHC_T00005426001"/>
<protein>
    <submittedName>
        <fullName evidence="1">Uncharacterized protein</fullName>
    </submittedName>
</protein>
<evidence type="ECO:0000313" key="2">
    <source>
        <dbReference type="Proteomes" id="UP000012073"/>
    </source>
</evidence>
<dbReference type="GeneID" id="17324800"/>
<proteinExistence type="predicted"/>
<organism evidence="1 2">
    <name type="scientific">Chondrus crispus</name>
    <name type="common">Carrageen Irish moss</name>
    <name type="synonym">Polymorpha crispa</name>
    <dbReference type="NCBI Taxonomy" id="2769"/>
    <lineage>
        <taxon>Eukaryota</taxon>
        <taxon>Rhodophyta</taxon>
        <taxon>Florideophyceae</taxon>
        <taxon>Rhodymeniophycidae</taxon>
        <taxon>Gigartinales</taxon>
        <taxon>Gigartinaceae</taxon>
        <taxon>Chondrus</taxon>
    </lineage>
</organism>
<gene>
    <name evidence="1" type="ORF">CHC_T00005426001</name>
</gene>
<keyword evidence="2" id="KW-1185">Reference proteome</keyword>
<dbReference type="RefSeq" id="XP_005717083.1">
    <property type="nucleotide sequence ID" value="XM_005717026.1"/>
</dbReference>
<reference evidence="2" key="1">
    <citation type="journal article" date="2013" name="Proc. Natl. Acad. Sci. U.S.A.">
        <title>Genome structure and metabolic features in the red seaweed Chondrus crispus shed light on evolution of the Archaeplastida.</title>
        <authorList>
            <person name="Collen J."/>
            <person name="Porcel B."/>
            <person name="Carre W."/>
            <person name="Ball S.G."/>
            <person name="Chaparro C."/>
            <person name="Tonon T."/>
            <person name="Barbeyron T."/>
            <person name="Michel G."/>
            <person name="Noel B."/>
            <person name="Valentin K."/>
            <person name="Elias M."/>
            <person name="Artiguenave F."/>
            <person name="Arun A."/>
            <person name="Aury J.M."/>
            <person name="Barbosa-Neto J.F."/>
            <person name="Bothwell J.H."/>
            <person name="Bouget F.Y."/>
            <person name="Brillet L."/>
            <person name="Cabello-Hurtado F."/>
            <person name="Capella-Gutierrez S."/>
            <person name="Charrier B."/>
            <person name="Cladiere L."/>
            <person name="Cock J.M."/>
            <person name="Coelho S.M."/>
            <person name="Colleoni C."/>
            <person name="Czjzek M."/>
            <person name="Da Silva C."/>
            <person name="Delage L."/>
            <person name="Denoeud F."/>
            <person name="Deschamps P."/>
            <person name="Dittami S.M."/>
            <person name="Gabaldon T."/>
            <person name="Gachon C.M."/>
            <person name="Groisillier A."/>
            <person name="Herve C."/>
            <person name="Jabbari K."/>
            <person name="Katinka M."/>
            <person name="Kloareg B."/>
            <person name="Kowalczyk N."/>
            <person name="Labadie K."/>
            <person name="Leblanc C."/>
            <person name="Lopez P.J."/>
            <person name="McLachlan D.H."/>
            <person name="Meslet-Cladiere L."/>
            <person name="Moustafa A."/>
            <person name="Nehr Z."/>
            <person name="Nyvall Collen P."/>
            <person name="Panaud O."/>
            <person name="Partensky F."/>
            <person name="Poulain J."/>
            <person name="Rensing S.A."/>
            <person name="Rousvoal S."/>
            <person name="Samson G."/>
            <person name="Symeonidi A."/>
            <person name="Weissenbach J."/>
            <person name="Zambounis A."/>
            <person name="Wincker P."/>
            <person name="Boyen C."/>
        </authorList>
    </citation>
    <scope>NUCLEOTIDE SEQUENCE [LARGE SCALE GENOMIC DNA]</scope>
    <source>
        <strain evidence="2">cv. Stackhouse</strain>
    </source>
</reference>
<evidence type="ECO:0000313" key="1">
    <source>
        <dbReference type="EMBL" id="CDF37264.1"/>
    </source>
</evidence>
<accession>R7QGQ0</accession>
<dbReference type="AlphaFoldDB" id="R7QGQ0"/>
<dbReference type="EMBL" id="HG001823">
    <property type="protein sequence ID" value="CDF37264.1"/>
    <property type="molecule type" value="Genomic_DNA"/>
</dbReference>
<name>R7QGQ0_CHOCR</name>
<sequence length="44" mass="5181">MFFQSERELNKYNSDLAGPFWRIGLLKKKKKKTLKKPARVGTRA</sequence>
<dbReference type="Gramene" id="CDF37264">
    <property type="protein sequence ID" value="CDF37264"/>
    <property type="gene ID" value="CHC_T00005426001"/>
</dbReference>